<sequence>MTLNQEFEELLDSIKHGDTEELHDIFMQEKQLLVLFNCAQTVLAKYPDGLNALRSMIALAAAQTTNSEQGIIFELALENYDNGLFSPNPQASSPEQCA</sequence>
<evidence type="ECO:0000313" key="1">
    <source>
        <dbReference type="EMBL" id="MRN37223.1"/>
    </source>
</evidence>
<evidence type="ECO:0000313" key="2">
    <source>
        <dbReference type="Proteomes" id="UP000486297"/>
    </source>
</evidence>
<reference evidence="1" key="1">
    <citation type="journal article" name="Emerg. Infect. Dis.">
        <title>Two cases of a newly characterized neisseria species.</title>
        <authorList>
            <person name="Mustapha M."/>
            <person name="Lemos A.P.S."/>
            <person name="Harrison L.H."/>
            <person name="Vantyne D."/>
            <person name="Sacchi C.T."/>
        </authorList>
    </citation>
    <scope>NUCLEOTIDE SEQUENCE</scope>
    <source>
        <strain evidence="1">N.95.16</strain>
    </source>
</reference>
<dbReference type="RefSeq" id="WP_095502353.1">
    <property type="nucleotide sequence ID" value="NZ_WJXO01000001.1"/>
</dbReference>
<dbReference type="EMBL" id="WJXO01000001">
    <property type="protein sequence ID" value="MRN37223.1"/>
    <property type="molecule type" value="Genomic_DNA"/>
</dbReference>
<comment type="caution">
    <text evidence="1">The sequence shown here is derived from an EMBL/GenBank/DDBJ whole genome shotgun (WGS) entry which is preliminary data.</text>
</comment>
<dbReference type="AlphaFoldDB" id="A0A7X2GWE7"/>
<gene>
    <name evidence="1" type="ORF">GJU80_01545</name>
</gene>
<proteinExistence type="predicted"/>
<name>A0A7X2GWE7_9NEIS</name>
<protein>
    <submittedName>
        <fullName evidence="1">Uncharacterized protein</fullName>
    </submittedName>
</protein>
<accession>A0A7X2GWE7</accession>
<organism evidence="1 2">
    <name type="scientific">Neisseria brasiliensis</name>
    <dbReference type="NCBI Taxonomy" id="2666100"/>
    <lineage>
        <taxon>Bacteria</taxon>
        <taxon>Pseudomonadati</taxon>
        <taxon>Pseudomonadota</taxon>
        <taxon>Betaproteobacteria</taxon>
        <taxon>Neisseriales</taxon>
        <taxon>Neisseriaceae</taxon>
        <taxon>Neisseria</taxon>
    </lineage>
</organism>
<dbReference type="Proteomes" id="UP000486297">
    <property type="component" value="Unassembled WGS sequence"/>
</dbReference>
<keyword evidence="2" id="KW-1185">Reference proteome</keyword>